<accession>A0ABU5L8N5</accession>
<reference evidence="1 2" key="1">
    <citation type="submission" date="2023-02" db="EMBL/GenBank/DDBJ databases">
        <title>Host association and intracellularity evolved multiple times independently in the Rickettsiales.</title>
        <authorList>
            <person name="Castelli M."/>
            <person name="Nardi T."/>
            <person name="Gammuto L."/>
            <person name="Bellinzona G."/>
            <person name="Sabaneyeva E."/>
            <person name="Potekhin A."/>
            <person name="Serra V."/>
            <person name="Petroni G."/>
            <person name="Sassera D."/>
        </authorList>
    </citation>
    <scope>NUCLEOTIDE SEQUENCE [LARGE SCALE GENOMIC DNA]</scope>
    <source>
        <strain evidence="1 2">BOD18</strain>
    </source>
</reference>
<comment type="caution">
    <text evidence="1">The sequence shown here is derived from an EMBL/GenBank/DDBJ whole genome shotgun (WGS) entry which is preliminary data.</text>
</comment>
<sequence length="38" mass="4524">MVKITTVYDDNSARSELKDDWGFSYVIEHPNGNIRYWC</sequence>
<evidence type="ECO:0000313" key="1">
    <source>
        <dbReference type="EMBL" id="MDZ5762479.1"/>
    </source>
</evidence>
<organism evidence="1 2">
    <name type="scientific">Candidatus Cyrtobacter comes</name>
    <dbReference type="NCBI Taxonomy" id="675776"/>
    <lineage>
        <taxon>Bacteria</taxon>
        <taxon>Pseudomonadati</taxon>
        <taxon>Pseudomonadota</taxon>
        <taxon>Alphaproteobacteria</taxon>
        <taxon>Rickettsiales</taxon>
        <taxon>Candidatus Midichloriaceae</taxon>
        <taxon>Candidatus Cyrtobacter</taxon>
    </lineage>
</organism>
<keyword evidence="2" id="KW-1185">Reference proteome</keyword>
<dbReference type="EMBL" id="JARGYT010000053">
    <property type="protein sequence ID" value="MDZ5762479.1"/>
    <property type="molecule type" value="Genomic_DNA"/>
</dbReference>
<name>A0ABU5L8N5_9RICK</name>
<protein>
    <submittedName>
        <fullName evidence="1">MBL fold metallo-hydrolase N-terminal domain protein</fullName>
    </submittedName>
</protein>
<gene>
    <name evidence="1" type="ORF">Cyrtocomes_00863</name>
</gene>
<evidence type="ECO:0000313" key="2">
    <source>
        <dbReference type="Proteomes" id="UP001293791"/>
    </source>
</evidence>
<proteinExistence type="predicted"/>
<dbReference type="Proteomes" id="UP001293791">
    <property type="component" value="Unassembled WGS sequence"/>
</dbReference>